<accession>A0ABP7M2H0</accession>
<evidence type="ECO:0000313" key="3">
    <source>
        <dbReference type="Proteomes" id="UP001501565"/>
    </source>
</evidence>
<keyword evidence="1" id="KW-0732">Signal</keyword>
<dbReference type="EMBL" id="BAABBN010000004">
    <property type="protein sequence ID" value="GAA3912913.1"/>
    <property type="molecule type" value="Genomic_DNA"/>
</dbReference>
<dbReference type="Gene3D" id="3.40.190.170">
    <property type="entry name" value="Bacterial extracellular solute-binding protein, family 7"/>
    <property type="match status" value="1"/>
</dbReference>
<dbReference type="Pfam" id="PF19582">
    <property type="entry name" value="AdeT1_2"/>
    <property type="match status" value="1"/>
</dbReference>
<evidence type="ECO:0000256" key="1">
    <source>
        <dbReference type="SAM" id="SignalP"/>
    </source>
</evidence>
<feature type="chain" id="PRO_5045195555" evidence="1">
    <location>
        <begin position="42"/>
        <end position="360"/>
    </location>
</feature>
<name>A0ABP7M2H0_9GAMM</name>
<evidence type="ECO:0000313" key="2">
    <source>
        <dbReference type="EMBL" id="GAA3912913.1"/>
    </source>
</evidence>
<keyword evidence="3" id="KW-1185">Reference proteome</keyword>
<dbReference type="InterPro" id="IPR045758">
    <property type="entry name" value="AdeT1/2"/>
</dbReference>
<sequence>MNQPVSIQGYFSSIQRFLMSLVNPHLLLSLACTLLATYSAASVKTTNQLTPITMCVFDIIGKNGPTHNIMNEYRVSAMKWGVELTFKSYTNDRIAAEDFNAGVCDMVNLPGIRARNYNHFTGSLNSIGAIPSYQHLTLILSTLSSPKAAKYMRQGDYEIVSIAPTGALFGFVIDRSINTPEKLAGKKITVLDSAPESEYLIQQTGMTPVSSTITNALQKFNSHAVDITGAPAIAYEPMELYKGLEPNGGIIDWPLHQSTVQLVIRWKKFPDGFGQHSRTHSREFNNLFMDIITTSEANIPEKYWIKIPQQVKAAWNDTHRKNRLALRDQGIYNAKALTLFRKVRCKIDPTLSECTSDNKE</sequence>
<dbReference type="Proteomes" id="UP001501565">
    <property type="component" value="Unassembled WGS sequence"/>
</dbReference>
<feature type="signal peptide" evidence="1">
    <location>
        <begin position="1"/>
        <end position="41"/>
    </location>
</feature>
<reference evidence="3" key="1">
    <citation type="journal article" date="2019" name="Int. J. Syst. Evol. Microbiol.">
        <title>The Global Catalogue of Microorganisms (GCM) 10K type strain sequencing project: providing services to taxonomists for standard genome sequencing and annotation.</title>
        <authorList>
            <consortium name="The Broad Institute Genomics Platform"/>
            <consortium name="The Broad Institute Genome Sequencing Center for Infectious Disease"/>
            <person name="Wu L."/>
            <person name="Ma J."/>
        </authorList>
    </citation>
    <scope>NUCLEOTIDE SEQUENCE [LARGE SCALE GENOMIC DNA]</scope>
    <source>
        <strain evidence="3">JCM 17551</strain>
    </source>
</reference>
<organism evidence="2 3">
    <name type="scientific">Litoribacillus peritrichatus</name>
    <dbReference type="NCBI Taxonomy" id="718191"/>
    <lineage>
        <taxon>Bacteria</taxon>
        <taxon>Pseudomonadati</taxon>
        <taxon>Pseudomonadota</taxon>
        <taxon>Gammaproteobacteria</taxon>
        <taxon>Oceanospirillales</taxon>
        <taxon>Oceanospirillaceae</taxon>
        <taxon>Litoribacillus</taxon>
    </lineage>
</organism>
<gene>
    <name evidence="2" type="ORF">GCM10022277_04530</name>
</gene>
<protein>
    <submittedName>
        <fullName evidence="2">DUF6091 family protein</fullName>
    </submittedName>
</protein>
<dbReference type="RefSeq" id="WP_344795058.1">
    <property type="nucleotide sequence ID" value="NZ_BAABBN010000004.1"/>
</dbReference>
<comment type="caution">
    <text evidence="2">The sequence shown here is derived from an EMBL/GenBank/DDBJ whole genome shotgun (WGS) entry which is preliminary data.</text>
</comment>
<proteinExistence type="predicted"/>
<dbReference type="InterPro" id="IPR038404">
    <property type="entry name" value="TRAP_DctP_sf"/>
</dbReference>